<proteinExistence type="predicted"/>
<reference evidence="6" key="1">
    <citation type="submission" date="2020-04" db="EMBL/GenBank/DDBJ databases">
        <title>Genome Assembly and Annotation of Botryosphaeria dothidea sdau 11-99, a Latent Pathogen of Apple Fruit Ring Rot in China.</title>
        <authorList>
            <person name="Yu C."/>
            <person name="Diao Y."/>
            <person name="Lu Q."/>
            <person name="Zhao J."/>
            <person name="Cui S."/>
            <person name="Peng C."/>
            <person name="He B."/>
            <person name="Liu H."/>
        </authorList>
    </citation>
    <scope>NUCLEOTIDE SEQUENCE [LARGE SCALE GENOMIC DNA]</scope>
    <source>
        <strain evidence="6">Sdau11-99</strain>
    </source>
</reference>
<evidence type="ECO:0000256" key="4">
    <source>
        <dbReference type="PROSITE-ProRule" id="PRU00134"/>
    </source>
</evidence>
<dbReference type="Pfam" id="PF01753">
    <property type="entry name" value="zf-MYND"/>
    <property type="match status" value="1"/>
</dbReference>
<dbReference type="GO" id="GO:0008270">
    <property type="term" value="F:zinc ion binding"/>
    <property type="evidence" value="ECO:0007669"/>
    <property type="project" value="UniProtKB-KW"/>
</dbReference>
<accession>A0A8H4IX29</accession>
<evidence type="ECO:0000256" key="3">
    <source>
        <dbReference type="ARBA" id="ARBA00022833"/>
    </source>
</evidence>
<keyword evidence="2 4" id="KW-0863">Zinc-finger</keyword>
<dbReference type="SUPFAM" id="SSF144232">
    <property type="entry name" value="HIT/MYND zinc finger-like"/>
    <property type="match status" value="1"/>
</dbReference>
<gene>
    <name evidence="6" type="ORF">GTA08_BOTSDO03689</name>
</gene>
<feature type="domain" description="MYND-type" evidence="5">
    <location>
        <begin position="8"/>
        <end position="44"/>
    </location>
</feature>
<dbReference type="OrthoDB" id="437457at2759"/>
<dbReference type="PROSITE" id="PS01360">
    <property type="entry name" value="ZF_MYND_1"/>
    <property type="match status" value="1"/>
</dbReference>
<evidence type="ECO:0000313" key="7">
    <source>
        <dbReference type="Proteomes" id="UP000572817"/>
    </source>
</evidence>
<dbReference type="AlphaFoldDB" id="A0A8H4IX29"/>
<protein>
    <submittedName>
        <fullName evidence="6">Zinc finger mynd-type protein</fullName>
    </submittedName>
</protein>
<evidence type="ECO:0000256" key="2">
    <source>
        <dbReference type="ARBA" id="ARBA00022771"/>
    </source>
</evidence>
<sequence>MEELKKLCSSCNSQTTQTCSRCSSIRYCSKECQVADYHTHKLLCRAYSTFDLTSRPTPEHKLGFFFSPDQREPQIVWIHFPWQDEEYGDYRYQVPDCEPFLGEPGSVNQIQYSKVLKRQLSDTIRISFRDGFLIDGSKPNFAIHSFLPKSSELVDWRGPILSYGMEGLGMDQEMCRDLDLNDFKYIVDYMITYGMGDRKDGKARINGEKAKGVKINCEGDRRTFGLPEFETVDVPTTHPIFTDHGTSEIAERIKIPIFTRKYPPNPGWKDDGRVGSFQNQAATFLHLACTDNRQDGGLGWGWAPAQWQNRVGSVLVVRQDRKPLHPLHMEALARFCQYELGPMFEHSMGGYGDRSTPLAKDQVLGHATVPFFELFWSKVFNVKLNSGCKEARDVWDPYQDVDEYEREMEAIGARVRGVDIGKDKPGRDCNRLRGGK</sequence>
<evidence type="ECO:0000259" key="5">
    <source>
        <dbReference type="PROSITE" id="PS50865"/>
    </source>
</evidence>
<name>A0A8H4IX29_9PEZI</name>
<organism evidence="6 7">
    <name type="scientific">Botryosphaeria dothidea</name>
    <dbReference type="NCBI Taxonomy" id="55169"/>
    <lineage>
        <taxon>Eukaryota</taxon>
        <taxon>Fungi</taxon>
        <taxon>Dikarya</taxon>
        <taxon>Ascomycota</taxon>
        <taxon>Pezizomycotina</taxon>
        <taxon>Dothideomycetes</taxon>
        <taxon>Dothideomycetes incertae sedis</taxon>
        <taxon>Botryosphaeriales</taxon>
        <taxon>Botryosphaeriaceae</taxon>
        <taxon>Botryosphaeria</taxon>
    </lineage>
</organism>
<dbReference type="EMBL" id="WWBZ02000022">
    <property type="protein sequence ID" value="KAF4308791.1"/>
    <property type="molecule type" value="Genomic_DNA"/>
</dbReference>
<comment type="caution">
    <text evidence="6">The sequence shown here is derived from an EMBL/GenBank/DDBJ whole genome shotgun (WGS) entry which is preliminary data.</text>
</comment>
<dbReference type="Proteomes" id="UP000572817">
    <property type="component" value="Unassembled WGS sequence"/>
</dbReference>
<evidence type="ECO:0000313" key="6">
    <source>
        <dbReference type="EMBL" id="KAF4308791.1"/>
    </source>
</evidence>
<dbReference type="Gene3D" id="6.10.140.2220">
    <property type="match status" value="1"/>
</dbReference>
<keyword evidence="1" id="KW-0479">Metal-binding</keyword>
<keyword evidence="3" id="KW-0862">Zinc</keyword>
<dbReference type="InterPro" id="IPR002893">
    <property type="entry name" value="Znf_MYND"/>
</dbReference>
<keyword evidence="7" id="KW-1185">Reference proteome</keyword>
<evidence type="ECO:0000256" key="1">
    <source>
        <dbReference type="ARBA" id="ARBA00022723"/>
    </source>
</evidence>
<dbReference type="PROSITE" id="PS50865">
    <property type="entry name" value="ZF_MYND_2"/>
    <property type="match status" value="1"/>
</dbReference>